<accession>A0A0D0IXM9</accession>
<dbReference type="PROSITE" id="PS51257">
    <property type="entry name" value="PROKAR_LIPOPROTEIN"/>
    <property type="match status" value="1"/>
</dbReference>
<dbReference type="OrthoDB" id="1117518at2"/>
<evidence type="ECO:0000256" key="3">
    <source>
        <dbReference type="ARBA" id="ARBA00023163"/>
    </source>
</evidence>
<keyword evidence="5" id="KW-0812">Transmembrane</keyword>
<evidence type="ECO:0000313" key="8">
    <source>
        <dbReference type="Proteomes" id="UP000032046"/>
    </source>
</evidence>
<keyword evidence="4" id="KW-0175">Coiled coil</keyword>
<feature type="domain" description="HTH araC/xylS-type" evidence="6">
    <location>
        <begin position="529"/>
        <end position="637"/>
    </location>
</feature>
<evidence type="ECO:0000256" key="2">
    <source>
        <dbReference type="ARBA" id="ARBA00023125"/>
    </source>
</evidence>
<sequence length="645" mass="72901">MINRLKIMDLRMLPLAVLSMVMVLLAACGGNGRRTSPYVDVNTDFNHIYETIVTSADLSHAKGMIKKAYDEERIGEGQKKYLEAIVVYRAEARFDSVMEICQQALDASDTKNDKTLTYCIYALMTNSAVASENNAAMLQYASATETLAQELGRKDKEFEMKATVGYGMVLLGNSEEGLKMIDQALADLMKYDSWNCLNSYLIASKIKVVALHILNRPADVVDLCEKVIALLDKCIAHPEGIKDKPLAWEKDKESFAVMLKLYRTQMLAFLSNAHAEMGNRDLAMQSLQEFDQSEQSKSLDSQRMIVPALGELKLFDRMLAVYAKIDKEDGGDTITESYRDELKLKASAASAKGNRELERHYLRRALNLEDTLHEAQNMALMAHTLSVYKVHDEQMKAQDAKAAAKLMLVALVALAAIVIFVVVYMFRLYKQKQVVALKNKALVSSIEKALEYKDRYEMAERALEDAENRACEAERNSEMMRVAIQRTAKGKEIALRGDNAGLDEELSAVAAKEAENANDASPDNSEDASSLFEQIDRTIRDERLYLNPDFQRQTLVDMFHSDRNRVGRVIKDFSGFSNLSAYINNYRLEYAYRMLRDLDNKQTIDSIAKASGFSTVRTFQRLFKDRYGMTPAEFRESYPGLRTNE</sequence>
<reference evidence="7 8" key="1">
    <citation type="submission" date="2015-01" db="EMBL/GenBank/DDBJ databases">
        <title>Comparative genomics of non-oral Prevotella species.</title>
        <authorList>
            <person name="Accetto T."/>
            <person name="Nograsek B."/>
            <person name="Avgustin G."/>
        </authorList>
    </citation>
    <scope>NUCLEOTIDE SEQUENCE [LARGE SCALE GENOMIC DNA]</scope>
    <source>
        <strain evidence="7 8">P5-119</strain>
    </source>
</reference>
<organism evidence="7 8">
    <name type="scientific">Prevotella pectinovora</name>
    <dbReference type="NCBI Taxonomy" id="1602169"/>
    <lineage>
        <taxon>Bacteria</taxon>
        <taxon>Pseudomonadati</taxon>
        <taxon>Bacteroidota</taxon>
        <taxon>Bacteroidia</taxon>
        <taxon>Bacteroidales</taxon>
        <taxon>Prevotellaceae</taxon>
        <taxon>Prevotella</taxon>
    </lineage>
</organism>
<dbReference type="SUPFAM" id="SSF46689">
    <property type="entry name" value="Homeodomain-like"/>
    <property type="match status" value="1"/>
</dbReference>
<dbReference type="AlphaFoldDB" id="A0A0D0IXM9"/>
<keyword evidence="5" id="KW-0472">Membrane</keyword>
<feature type="transmembrane region" description="Helical" evidence="5">
    <location>
        <begin position="406"/>
        <end position="426"/>
    </location>
</feature>
<evidence type="ECO:0000259" key="6">
    <source>
        <dbReference type="PROSITE" id="PS01124"/>
    </source>
</evidence>
<comment type="caution">
    <text evidence="7">The sequence shown here is derived from an EMBL/GenBank/DDBJ whole genome shotgun (WGS) entry which is preliminary data.</text>
</comment>
<dbReference type="PANTHER" id="PTHR43280">
    <property type="entry name" value="ARAC-FAMILY TRANSCRIPTIONAL REGULATOR"/>
    <property type="match status" value="1"/>
</dbReference>
<dbReference type="RefSeq" id="WP_042517898.1">
    <property type="nucleotide sequence ID" value="NZ_JXQI01000055.1"/>
</dbReference>
<feature type="coiled-coil region" evidence="4">
    <location>
        <begin position="449"/>
        <end position="476"/>
    </location>
</feature>
<keyword evidence="3" id="KW-0804">Transcription</keyword>
<evidence type="ECO:0000256" key="1">
    <source>
        <dbReference type="ARBA" id="ARBA00023015"/>
    </source>
</evidence>
<gene>
    <name evidence="7" type="ORF">ST44_02710</name>
</gene>
<dbReference type="GO" id="GO:0003700">
    <property type="term" value="F:DNA-binding transcription factor activity"/>
    <property type="evidence" value="ECO:0007669"/>
    <property type="project" value="InterPro"/>
</dbReference>
<protein>
    <recommendedName>
        <fullName evidence="6">HTH araC/xylS-type domain-containing protein</fullName>
    </recommendedName>
</protein>
<dbReference type="PROSITE" id="PS01124">
    <property type="entry name" value="HTH_ARAC_FAMILY_2"/>
    <property type="match status" value="1"/>
</dbReference>
<dbReference type="InterPro" id="IPR009057">
    <property type="entry name" value="Homeodomain-like_sf"/>
</dbReference>
<keyword evidence="8" id="KW-1185">Reference proteome</keyword>
<dbReference type="STRING" id="1602171.ST44_02710"/>
<dbReference type="PANTHER" id="PTHR43280:SF34">
    <property type="entry name" value="ARAC-FAMILY TRANSCRIPTIONAL REGULATOR"/>
    <property type="match status" value="1"/>
</dbReference>
<name>A0A0D0IXM9_9BACT</name>
<evidence type="ECO:0000313" key="7">
    <source>
        <dbReference type="EMBL" id="KIP64139.1"/>
    </source>
</evidence>
<evidence type="ECO:0000256" key="5">
    <source>
        <dbReference type="SAM" id="Phobius"/>
    </source>
</evidence>
<proteinExistence type="predicted"/>
<dbReference type="SMART" id="SM00342">
    <property type="entry name" value="HTH_ARAC"/>
    <property type="match status" value="1"/>
</dbReference>
<dbReference type="Pfam" id="PF12833">
    <property type="entry name" value="HTH_18"/>
    <property type="match status" value="1"/>
</dbReference>
<keyword evidence="2" id="KW-0238">DNA-binding</keyword>
<dbReference type="Proteomes" id="UP000032046">
    <property type="component" value="Unassembled WGS sequence"/>
</dbReference>
<dbReference type="Gene3D" id="1.10.10.60">
    <property type="entry name" value="Homeodomain-like"/>
    <property type="match status" value="1"/>
</dbReference>
<keyword evidence="1" id="KW-0805">Transcription regulation</keyword>
<dbReference type="GO" id="GO:0043565">
    <property type="term" value="F:sequence-specific DNA binding"/>
    <property type="evidence" value="ECO:0007669"/>
    <property type="project" value="InterPro"/>
</dbReference>
<dbReference type="EMBL" id="JXQK01000031">
    <property type="protein sequence ID" value="KIP64139.1"/>
    <property type="molecule type" value="Genomic_DNA"/>
</dbReference>
<evidence type="ECO:0000256" key="4">
    <source>
        <dbReference type="SAM" id="Coils"/>
    </source>
</evidence>
<keyword evidence="5" id="KW-1133">Transmembrane helix</keyword>
<dbReference type="InterPro" id="IPR018060">
    <property type="entry name" value="HTH_AraC"/>
</dbReference>